<protein>
    <submittedName>
        <fullName evidence="7">DNA recombination protein RmuC</fullName>
    </submittedName>
</protein>
<dbReference type="RefSeq" id="WP_213040637.1">
    <property type="nucleotide sequence ID" value="NZ_CAJNBJ010000001.1"/>
</dbReference>
<dbReference type="Proteomes" id="UP000675880">
    <property type="component" value="Unassembled WGS sequence"/>
</dbReference>
<accession>A0ABM8QKL5</accession>
<keyword evidence="3 5" id="KW-0175">Coiled coil</keyword>
<name>A0ABM8QKL5_9BACT</name>
<dbReference type="EMBL" id="CAJNBJ010000001">
    <property type="protein sequence ID" value="CAE6702338.1"/>
    <property type="molecule type" value="Genomic_DNA"/>
</dbReference>
<dbReference type="PANTHER" id="PTHR30563">
    <property type="entry name" value="DNA RECOMBINATION PROTEIN RMUC"/>
    <property type="match status" value="1"/>
</dbReference>
<keyword evidence="8" id="KW-1185">Reference proteome</keyword>
<evidence type="ECO:0000256" key="6">
    <source>
        <dbReference type="SAM" id="Phobius"/>
    </source>
</evidence>
<evidence type="ECO:0000313" key="8">
    <source>
        <dbReference type="Proteomes" id="UP000675880"/>
    </source>
</evidence>
<dbReference type="InterPro" id="IPR003798">
    <property type="entry name" value="DNA_recombination_RmuC"/>
</dbReference>
<comment type="caution">
    <text evidence="7">The sequence shown here is derived from an EMBL/GenBank/DDBJ whole genome shotgun (WGS) entry which is preliminary data.</text>
</comment>
<keyword evidence="6" id="KW-1133">Transmembrane helix</keyword>
<gene>
    <name evidence="7" type="ORF">NSPZN2_10798</name>
</gene>
<keyword evidence="6" id="KW-0472">Membrane</keyword>
<reference evidence="7 8" key="1">
    <citation type="submission" date="2021-02" db="EMBL/GenBank/DDBJ databases">
        <authorList>
            <person name="Han P."/>
        </authorList>
    </citation>
    <scope>NUCLEOTIDE SEQUENCE [LARGE SCALE GENOMIC DNA]</scope>
    <source>
        <strain evidence="7">Candidatus Nitrospira sp. ZN2</strain>
    </source>
</reference>
<feature type="transmembrane region" description="Helical" evidence="6">
    <location>
        <begin position="7"/>
        <end position="28"/>
    </location>
</feature>
<evidence type="ECO:0000313" key="7">
    <source>
        <dbReference type="EMBL" id="CAE6702338.1"/>
    </source>
</evidence>
<organism evidence="7 8">
    <name type="scientific">Nitrospira defluvii</name>
    <dbReference type="NCBI Taxonomy" id="330214"/>
    <lineage>
        <taxon>Bacteria</taxon>
        <taxon>Pseudomonadati</taxon>
        <taxon>Nitrospirota</taxon>
        <taxon>Nitrospiria</taxon>
        <taxon>Nitrospirales</taxon>
        <taxon>Nitrospiraceae</taxon>
        <taxon>Nitrospira</taxon>
    </lineage>
</organism>
<evidence type="ECO:0000256" key="1">
    <source>
        <dbReference type="ARBA" id="ARBA00003416"/>
    </source>
</evidence>
<dbReference type="PANTHER" id="PTHR30563:SF0">
    <property type="entry name" value="DNA RECOMBINATION PROTEIN RMUC"/>
    <property type="match status" value="1"/>
</dbReference>
<comment type="similarity">
    <text evidence="2">Belongs to the RmuC family.</text>
</comment>
<feature type="coiled-coil region" evidence="5">
    <location>
        <begin position="54"/>
        <end position="109"/>
    </location>
</feature>
<sequence length="469" mass="52151">MIDLTSTTFAAGAVAGLGIGALTAGWWVTVRAHSRAQAQLLESRERAQRADTVAATLHERIEQQQSELGQLRQALTESQAGRTRAETRMEALSRSVEDQQSLLANARQELHESFEALSGQALKQNNEAFLNLARTSFETLQAEARGELSQRHQAIGDLVKPLEESLQRYREQLQQAELVRQREYGGLDQQLKFMAESHQRLQHETSNLVKALRAPAVRGRWGEMTLRRVAELAGMVMHCDFAEQDSVGSAEGLLRPDMVVYLPGDRQIVVDAKTVLAAYLDAYEAQDDRQRQAHLRRHADQVRTRMDALSVKAYWAQFKQAPEFVVLFLPGEQFLGAALEQNPTLIEDGFARGVVLATPATLMALLRAVAYGWKQEQLTEHAEQAGRLGKDLYERVAVLTDHLNDIGQALRNSVGAYNKAVGSLESRVLPAARKFKDLGISSEKDIALLEAAEVEPRSVLPFVAEDVRT</sequence>
<evidence type="ECO:0000256" key="3">
    <source>
        <dbReference type="ARBA" id="ARBA00023054"/>
    </source>
</evidence>
<evidence type="ECO:0000256" key="2">
    <source>
        <dbReference type="ARBA" id="ARBA00009840"/>
    </source>
</evidence>
<evidence type="ECO:0000256" key="4">
    <source>
        <dbReference type="ARBA" id="ARBA00023172"/>
    </source>
</evidence>
<evidence type="ECO:0000256" key="5">
    <source>
        <dbReference type="SAM" id="Coils"/>
    </source>
</evidence>
<keyword evidence="6" id="KW-0812">Transmembrane</keyword>
<comment type="function">
    <text evidence="1">Involved in DNA recombination.</text>
</comment>
<proteinExistence type="inferred from homology"/>
<dbReference type="Pfam" id="PF02646">
    <property type="entry name" value="RmuC"/>
    <property type="match status" value="1"/>
</dbReference>
<keyword evidence="4" id="KW-0233">DNA recombination</keyword>